<name>A0A3N4MYI1_9BACT</name>
<feature type="transmembrane region" description="Helical" evidence="1">
    <location>
        <begin position="71"/>
        <end position="89"/>
    </location>
</feature>
<feature type="transmembrane region" description="Helical" evidence="1">
    <location>
        <begin position="267"/>
        <end position="286"/>
    </location>
</feature>
<feature type="transmembrane region" description="Helical" evidence="1">
    <location>
        <begin position="240"/>
        <end position="261"/>
    </location>
</feature>
<feature type="transmembrane region" description="Helical" evidence="1">
    <location>
        <begin position="348"/>
        <end position="372"/>
    </location>
</feature>
<keyword evidence="1" id="KW-0472">Membrane</keyword>
<protein>
    <recommendedName>
        <fullName evidence="4">Oligosaccharide repeat unit polymerase</fullName>
    </recommendedName>
</protein>
<dbReference type="EMBL" id="RMBX01000007">
    <property type="protein sequence ID" value="RPD40483.1"/>
    <property type="molecule type" value="Genomic_DNA"/>
</dbReference>
<gene>
    <name evidence="2" type="ORF">EG028_14350</name>
</gene>
<evidence type="ECO:0000313" key="2">
    <source>
        <dbReference type="EMBL" id="RPD40483.1"/>
    </source>
</evidence>
<accession>A0A3N4MYI1</accession>
<evidence type="ECO:0008006" key="4">
    <source>
        <dbReference type="Google" id="ProtNLM"/>
    </source>
</evidence>
<feature type="transmembrane region" description="Helical" evidence="1">
    <location>
        <begin position="150"/>
        <end position="170"/>
    </location>
</feature>
<feature type="transmembrane region" description="Helical" evidence="1">
    <location>
        <begin position="384"/>
        <end position="400"/>
    </location>
</feature>
<feature type="transmembrane region" description="Helical" evidence="1">
    <location>
        <begin position="110"/>
        <end position="130"/>
    </location>
</feature>
<feature type="transmembrane region" description="Helical" evidence="1">
    <location>
        <begin position="182"/>
        <end position="203"/>
    </location>
</feature>
<reference evidence="3" key="1">
    <citation type="submission" date="2018-11" db="EMBL/GenBank/DDBJ databases">
        <title>Chitinophaga lutea sp.nov., isolate from arsenic contaminated soil.</title>
        <authorList>
            <person name="Zong Y."/>
        </authorList>
    </citation>
    <scope>NUCLEOTIDE SEQUENCE [LARGE SCALE GENOMIC DNA]</scope>
    <source>
        <strain evidence="3">YLT18</strain>
    </source>
</reference>
<dbReference type="Proteomes" id="UP000279089">
    <property type="component" value="Unassembled WGS sequence"/>
</dbReference>
<keyword evidence="3" id="KW-1185">Reference proteome</keyword>
<evidence type="ECO:0000256" key="1">
    <source>
        <dbReference type="SAM" id="Phobius"/>
    </source>
</evidence>
<proteinExistence type="predicted"/>
<evidence type="ECO:0000313" key="3">
    <source>
        <dbReference type="Proteomes" id="UP000279089"/>
    </source>
</evidence>
<organism evidence="2 3">
    <name type="scientific">Chitinophaga barathri</name>
    <dbReference type="NCBI Taxonomy" id="1647451"/>
    <lineage>
        <taxon>Bacteria</taxon>
        <taxon>Pseudomonadati</taxon>
        <taxon>Bacteroidota</taxon>
        <taxon>Chitinophagia</taxon>
        <taxon>Chitinophagales</taxon>
        <taxon>Chitinophagaceae</taxon>
        <taxon>Chitinophaga</taxon>
    </lineage>
</organism>
<sequence length="445" mass="50672">MEFFIFLFDYLQNDIPTFAFLAVCMGVIYYFLFRKQVYSLFDPLLIQLFSNVISASTVIFCFLKGIVEYKFLVSFILTELALFAGFFVFKPISAQFPTIPPQPLRISLKITSAILFRVAAFLFIVFQLYSYKQIGIPLFSDKSRLTLYEGTGYIFYIIGTAQFITIYLLIDKLFRKDFFVNQLGNLFFNVTVLLFTVLTFILSGSKSNLLSLIVAIFAYVLYSPNLGISSDLFEKVRSKLKLLFIASVFFSIMIISITAGTNLGNSILMLLYRIVGYGDIYVMAYHDTVLQQIDPAGSFNYLFGGNLFSFLNHFLFLDIYRPKVLGFQITEIIYGDDLGTGPNARHNIFGYIFYGWAGAILFSFILGLLLGFFRNKLYSKLPKNIFGSLIYAILFIQATALPSDAPFVFNELFYTLLMFAILFTISYLLAKMFLISPAKSGKDGF</sequence>
<dbReference type="RefSeq" id="WP_120517199.1">
    <property type="nucleotide sequence ID" value="NZ_QXZY01000008.1"/>
</dbReference>
<comment type="caution">
    <text evidence="2">The sequence shown here is derived from an EMBL/GenBank/DDBJ whole genome shotgun (WGS) entry which is preliminary data.</text>
</comment>
<feature type="transmembrane region" description="Helical" evidence="1">
    <location>
        <begin position="209"/>
        <end position="228"/>
    </location>
</feature>
<feature type="transmembrane region" description="Helical" evidence="1">
    <location>
        <begin position="298"/>
        <end position="317"/>
    </location>
</feature>
<dbReference type="OrthoDB" id="928337at2"/>
<feature type="transmembrane region" description="Helical" evidence="1">
    <location>
        <begin position="15"/>
        <end position="32"/>
    </location>
</feature>
<keyword evidence="1" id="KW-1133">Transmembrane helix</keyword>
<feature type="transmembrane region" description="Helical" evidence="1">
    <location>
        <begin position="44"/>
        <end position="65"/>
    </location>
</feature>
<keyword evidence="1" id="KW-0812">Transmembrane</keyword>
<feature type="transmembrane region" description="Helical" evidence="1">
    <location>
        <begin position="412"/>
        <end position="430"/>
    </location>
</feature>
<dbReference type="AlphaFoldDB" id="A0A3N4MYI1"/>